<dbReference type="Gene3D" id="1.25.40.390">
    <property type="match status" value="1"/>
</dbReference>
<reference evidence="2" key="1">
    <citation type="submission" date="2023-03" db="EMBL/GenBank/DDBJ databases">
        <title>DFI Biobank Strains.</title>
        <authorList>
            <person name="Mostad J."/>
            <person name="Paddock L."/>
            <person name="Medina S."/>
            <person name="Waligurski E."/>
            <person name="Barat B."/>
            <person name="Smith R."/>
            <person name="Burgo V."/>
            <person name="Metcalfe C."/>
            <person name="Woodson C."/>
            <person name="Sundararajan A."/>
            <person name="Ramaswamy R."/>
            <person name="Lin H."/>
            <person name="Pamer E.G."/>
        </authorList>
    </citation>
    <scope>NUCLEOTIDE SEQUENCE</scope>
    <source>
        <strain evidence="2">DFI.9.5</strain>
    </source>
</reference>
<dbReference type="InterPro" id="IPR011990">
    <property type="entry name" value="TPR-like_helical_dom_sf"/>
</dbReference>
<feature type="domain" description="SusD-like N-terminal" evidence="1">
    <location>
        <begin position="7"/>
        <end position="101"/>
    </location>
</feature>
<name>A0AAW6M827_9BACE</name>
<protein>
    <submittedName>
        <fullName evidence="2">RagB/SusD family nutrient uptake outer membrane protein</fullName>
    </submittedName>
</protein>
<dbReference type="InterPro" id="IPR033985">
    <property type="entry name" value="SusD-like_N"/>
</dbReference>
<dbReference type="SUPFAM" id="SSF48452">
    <property type="entry name" value="TPR-like"/>
    <property type="match status" value="1"/>
</dbReference>
<accession>A0AAW6M827</accession>
<gene>
    <name evidence="2" type="ORF">PZH42_28010</name>
</gene>
<comment type="caution">
    <text evidence="2">The sequence shown here is derived from an EMBL/GenBank/DDBJ whole genome shotgun (WGS) entry which is preliminary data.</text>
</comment>
<evidence type="ECO:0000313" key="2">
    <source>
        <dbReference type="EMBL" id="MDE8697891.1"/>
    </source>
</evidence>
<dbReference type="RefSeq" id="WP_275202951.1">
    <property type="nucleotide sequence ID" value="NZ_JARFID010000411.1"/>
</dbReference>
<dbReference type="AlphaFoldDB" id="A0AAW6M827"/>
<proteinExistence type="predicted"/>
<evidence type="ECO:0000259" key="1">
    <source>
        <dbReference type="Pfam" id="PF14322"/>
    </source>
</evidence>
<dbReference type="Pfam" id="PF14322">
    <property type="entry name" value="SusD-like_3"/>
    <property type="match status" value="1"/>
</dbReference>
<evidence type="ECO:0000313" key="3">
    <source>
        <dbReference type="Proteomes" id="UP001221924"/>
    </source>
</evidence>
<sequence>YLPDAKMTTETKLAMEGEVQVIRAFCYFNLVQNYGRVPLVTEASSDVNSTSAKQAEEADIYDFVIREMEEAESTVFPITKFNFGGRINKSAVRGVLARVCLFNA</sequence>
<dbReference type="Proteomes" id="UP001221924">
    <property type="component" value="Unassembled WGS sequence"/>
</dbReference>
<feature type="non-terminal residue" evidence="2">
    <location>
        <position position="1"/>
    </location>
</feature>
<dbReference type="EMBL" id="JARFID010000411">
    <property type="protein sequence ID" value="MDE8697891.1"/>
    <property type="molecule type" value="Genomic_DNA"/>
</dbReference>
<organism evidence="2 3">
    <name type="scientific">Bacteroides cellulosilyticus</name>
    <dbReference type="NCBI Taxonomy" id="246787"/>
    <lineage>
        <taxon>Bacteria</taxon>
        <taxon>Pseudomonadati</taxon>
        <taxon>Bacteroidota</taxon>
        <taxon>Bacteroidia</taxon>
        <taxon>Bacteroidales</taxon>
        <taxon>Bacteroidaceae</taxon>
        <taxon>Bacteroides</taxon>
    </lineage>
</organism>
<feature type="non-terminal residue" evidence="2">
    <location>
        <position position="104"/>
    </location>
</feature>